<organism evidence="5 6">
    <name type="scientific">Passalora fulva</name>
    <name type="common">Tomato leaf mold</name>
    <name type="synonym">Cladosporium fulvum</name>
    <dbReference type="NCBI Taxonomy" id="5499"/>
    <lineage>
        <taxon>Eukaryota</taxon>
        <taxon>Fungi</taxon>
        <taxon>Dikarya</taxon>
        <taxon>Ascomycota</taxon>
        <taxon>Pezizomycotina</taxon>
        <taxon>Dothideomycetes</taxon>
        <taxon>Dothideomycetidae</taxon>
        <taxon>Mycosphaerellales</taxon>
        <taxon>Mycosphaerellaceae</taxon>
        <taxon>Fulvia</taxon>
    </lineage>
</organism>
<reference evidence="5" key="1">
    <citation type="submission" date="2021-12" db="EMBL/GenBank/DDBJ databases">
        <authorList>
            <person name="Zaccaron A."/>
            <person name="Stergiopoulos I."/>
        </authorList>
    </citation>
    <scope>NUCLEOTIDE SEQUENCE</scope>
    <source>
        <strain evidence="5">Race5_Kim</strain>
    </source>
</reference>
<accession>A0A9Q8LFU0</accession>
<dbReference type="OrthoDB" id="4095124at2759"/>
<dbReference type="Pfam" id="PF14612">
    <property type="entry name" value="Ino80_Iec3"/>
    <property type="match status" value="1"/>
</dbReference>
<proteinExistence type="predicted"/>
<evidence type="ECO:0000256" key="2">
    <source>
        <dbReference type="SAM" id="MobiDB-lite"/>
    </source>
</evidence>
<dbReference type="Proteomes" id="UP000756132">
    <property type="component" value="Chromosome 4"/>
</dbReference>
<dbReference type="GeneID" id="71984331"/>
<dbReference type="InterPro" id="IPR032742">
    <property type="entry name" value="Iec3_N"/>
</dbReference>
<feature type="coiled-coil region" evidence="1">
    <location>
        <begin position="58"/>
        <end position="92"/>
    </location>
</feature>
<dbReference type="GO" id="GO:0031011">
    <property type="term" value="C:Ino80 complex"/>
    <property type="evidence" value="ECO:0007669"/>
    <property type="project" value="InterPro"/>
</dbReference>
<protein>
    <submittedName>
        <fullName evidence="5">Uncharacterized protein</fullName>
    </submittedName>
</protein>
<dbReference type="OMA" id="PVSVYNW"/>
<dbReference type="KEGG" id="ffu:CLAFUR5_04453"/>
<dbReference type="GO" id="GO:0006338">
    <property type="term" value="P:chromatin remodeling"/>
    <property type="evidence" value="ECO:0007669"/>
    <property type="project" value="InterPro"/>
</dbReference>
<dbReference type="EMBL" id="CP090166">
    <property type="protein sequence ID" value="UJO16672.1"/>
    <property type="molecule type" value="Genomic_DNA"/>
</dbReference>
<keyword evidence="1" id="KW-0175">Coiled coil</keyword>
<dbReference type="RefSeq" id="XP_047761038.1">
    <property type="nucleotide sequence ID" value="XM_047903601.1"/>
</dbReference>
<feature type="domain" description="INO80 complex subunit 3-like middle region" evidence="4">
    <location>
        <begin position="189"/>
        <end position="264"/>
    </location>
</feature>
<feature type="compositionally biased region" description="Pro residues" evidence="2">
    <location>
        <begin position="8"/>
        <end position="23"/>
    </location>
</feature>
<gene>
    <name evidence="5" type="ORF">CLAFUR5_04453</name>
</gene>
<name>A0A9Q8LFU0_PASFU</name>
<sequence>MSDSEGVAPPPPRPPPPPPPPHPTTAGKSIDVPKPKYKSWRKKYRKMRHNFDGVLDENKRLFKDEQKLEGIARRLREELDDLRDLLLDLNQNPALPTSMRYNINTDQNNTDIATIRDVVDDNITPQAANETLADYKSAVQRGQIPPMDLNVIRAQLDKKLAAQGVDKLEEIESSTSHPVPTDPMMDYLMGPNPPGYYTTEEEDARLLRLDAQLGDLPSLERAIKKEQEGSNEPLHWAEMTPREMERQAELHNPQSQHNWLKLHAKGTGADVDDTESLASHDTKPTVARGGKGKKRDLAQQVGDRAVGRARDGNSPGAASGVGDEDYGFIDDHPQGSAKKRKAKDEDGAYRVKGGKSGGGNAKGKRKRTTGDDGAVSAKKPKVDE</sequence>
<feature type="region of interest" description="Disordered" evidence="2">
    <location>
        <begin position="269"/>
        <end position="384"/>
    </location>
</feature>
<reference evidence="5" key="2">
    <citation type="journal article" date="2022" name="Microb. Genom.">
        <title>A chromosome-scale genome assembly of the tomato pathogen Cladosporium fulvum reveals a compartmentalized genome architecture and the presence of a dispensable chromosome.</title>
        <authorList>
            <person name="Zaccaron A.Z."/>
            <person name="Chen L.H."/>
            <person name="Samaras A."/>
            <person name="Stergiopoulos I."/>
        </authorList>
    </citation>
    <scope>NUCLEOTIDE SEQUENCE</scope>
    <source>
        <strain evidence="5">Race5_Kim</strain>
    </source>
</reference>
<evidence type="ECO:0000313" key="6">
    <source>
        <dbReference type="Proteomes" id="UP000756132"/>
    </source>
</evidence>
<feature type="region of interest" description="Disordered" evidence="2">
    <location>
        <begin position="1"/>
        <end position="36"/>
    </location>
</feature>
<dbReference type="AlphaFoldDB" id="A0A9Q8LFU0"/>
<evidence type="ECO:0000259" key="4">
    <source>
        <dbReference type="Pfam" id="PF24244"/>
    </source>
</evidence>
<evidence type="ECO:0000259" key="3">
    <source>
        <dbReference type="Pfam" id="PF14612"/>
    </source>
</evidence>
<evidence type="ECO:0000256" key="1">
    <source>
        <dbReference type="SAM" id="Coils"/>
    </source>
</evidence>
<feature type="domain" description="INO80 complex subunit 3 N-terminal" evidence="3">
    <location>
        <begin position="38"/>
        <end position="106"/>
    </location>
</feature>
<dbReference type="Pfam" id="PF24244">
    <property type="entry name" value="Iec3-like_M"/>
    <property type="match status" value="1"/>
</dbReference>
<dbReference type="InterPro" id="IPR055449">
    <property type="entry name" value="Iec3-like_M"/>
</dbReference>
<keyword evidence="6" id="KW-1185">Reference proteome</keyword>
<evidence type="ECO:0000313" key="5">
    <source>
        <dbReference type="EMBL" id="UJO16672.1"/>
    </source>
</evidence>